<organism evidence="10 11">
    <name type="scientific">Heterodera schachtii</name>
    <name type="common">Sugarbeet cyst nematode worm</name>
    <name type="synonym">Tylenchus schachtii</name>
    <dbReference type="NCBI Taxonomy" id="97005"/>
    <lineage>
        <taxon>Eukaryota</taxon>
        <taxon>Metazoa</taxon>
        <taxon>Ecdysozoa</taxon>
        <taxon>Nematoda</taxon>
        <taxon>Chromadorea</taxon>
        <taxon>Rhabditida</taxon>
        <taxon>Tylenchina</taxon>
        <taxon>Tylenchomorpha</taxon>
        <taxon>Tylenchoidea</taxon>
        <taxon>Heteroderidae</taxon>
        <taxon>Heteroderinae</taxon>
        <taxon>Heterodera</taxon>
    </lineage>
</organism>
<dbReference type="PANTHER" id="PTHR24300">
    <property type="entry name" value="CYTOCHROME P450 508A4-RELATED"/>
    <property type="match status" value="1"/>
</dbReference>
<keyword evidence="9" id="KW-0812">Transmembrane</keyword>
<evidence type="ECO:0000313" key="10">
    <source>
        <dbReference type="EMBL" id="KAL3099481.1"/>
    </source>
</evidence>
<dbReference type="SUPFAM" id="SSF48264">
    <property type="entry name" value="Cytochrome P450"/>
    <property type="match status" value="1"/>
</dbReference>
<dbReference type="FunFam" id="1.10.630.10:FF:000036">
    <property type="entry name" value="CYtochrome P450 family"/>
    <property type="match status" value="1"/>
</dbReference>
<comment type="caution">
    <text evidence="10">The sequence shown here is derived from an EMBL/GenBank/DDBJ whole genome shotgun (WGS) entry which is preliminary data.</text>
</comment>
<dbReference type="Proteomes" id="UP001620645">
    <property type="component" value="Unassembled WGS sequence"/>
</dbReference>
<gene>
    <name evidence="10" type="ORF">niasHS_002936</name>
</gene>
<keyword evidence="9" id="KW-0472">Membrane</keyword>
<comment type="similarity">
    <text evidence="2 8">Belongs to the cytochrome P450 family.</text>
</comment>
<dbReference type="InterPro" id="IPR036396">
    <property type="entry name" value="Cyt_P450_sf"/>
</dbReference>
<keyword evidence="9" id="KW-1133">Transmembrane helix</keyword>
<dbReference type="InterPro" id="IPR002401">
    <property type="entry name" value="Cyt_P450_E_grp-I"/>
</dbReference>
<keyword evidence="6 8" id="KW-0503">Monooxygenase</keyword>
<accession>A0ABD2K9C1</accession>
<evidence type="ECO:0000256" key="9">
    <source>
        <dbReference type="SAM" id="Phobius"/>
    </source>
</evidence>
<keyword evidence="11" id="KW-1185">Reference proteome</keyword>
<dbReference type="PANTHER" id="PTHR24300:SF369">
    <property type="entry name" value="CYTOCHROME P450 FAMILY"/>
    <property type="match status" value="1"/>
</dbReference>
<dbReference type="PRINTS" id="PR00463">
    <property type="entry name" value="EP450I"/>
</dbReference>
<evidence type="ECO:0008006" key="12">
    <source>
        <dbReference type="Google" id="ProtNLM"/>
    </source>
</evidence>
<dbReference type="GO" id="GO:0046872">
    <property type="term" value="F:metal ion binding"/>
    <property type="evidence" value="ECO:0007669"/>
    <property type="project" value="UniProtKB-KW"/>
</dbReference>
<dbReference type="EMBL" id="JBICCN010000039">
    <property type="protein sequence ID" value="KAL3099481.1"/>
    <property type="molecule type" value="Genomic_DNA"/>
</dbReference>
<protein>
    <recommendedName>
        <fullName evidence="12">Cytochrome P450</fullName>
    </recommendedName>
</protein>
<evidence type="ECO:0000256" key="3">
    <source>
        <dbReference type="ARBA" id="ARBA00022723"/>
    </source>
</evidence>
<evidence type="ECO:0000256" key="8">
    <source>
        <dbReference type="RuleBase" id="RU000461"/>
    </source>
</evidence>
<proteinExistence type="inferred from homology"/>
<evidence type="ECO:0000256" key="5">
    <source>
        <dbReference type="ARBA" id="ARBA00023004"/>
    </source>
</evidence>
<feature type="binding site" description="axial binding residue" evidence="7">
    <location>
        <position position="460"/>
    </location>
    <ligand>
        <name>heme</name>
        <dbReference type="ChEBI" id="CHEBI:30413"/>
    </ligand>
    <ligandPart>
        <name>Fe</name>
        <dbReference type="ChEBI" id="CHEBI:18248"/>
    </ligandPart>
</feature>
<evidence type="ECO:0000256" key="1">
    <source>
        <dbReference type="ARBA" id="ARBA00001971"/>
    </source>
</evidence>
<evidence type="ECO:0000313" key="11">
    <source>
        <dbReference type="Proteomes" id="UP001620645"/>
    </source>
</evidence>
<dbReference type="GO" id="GO:0004497">
    <property type="term" value="F:monooxygenase activity"/>
    <property type="evidence" value="ECO:0007669"/>
    <property type="project" value="UniProtKB-KW"/>
</dbReference>
<reference evidence="10 11" key="1">
    <citation type="submission" date="2024-10" db="EMBL/GenBank/DDBJ databases">
        <authorList>
            <person name="Kim D."/>
        </authorList>
    </citation>
    <scope>NUCLEOTIDE SEQUENCE [LARGE SCALE GENOMIC DNA]</scope>
    <source>
        <strain evidence="10">Taebaek</strain>
    </source>
</reference>
<evidence type="ECO:0000256" key="4">
    <source>
        <dbReference type="ARBA" id="ARBA00023002"/>
    </source>
</evidence>
<dbReference type="InterPro" id="IPR017972">
    <property type="entry name" value="Cyt_P450_CS"/>
</dbReference>
<feature type="transmembrane region" description="Helical" evidence="9">
    <location>
        <begin position="521"/>
        <end position="540"/>
    </location>
</feature>
<sequence>MFIGLLLLNVFAILFWNFVWKRRKLPPGPTPLPLMGNLHQLANFPDHGGANAYTHFAKEYGPVYTLWMGEQSSGRHFFEITEIIPETHGVFGVTRTQGEGWLYLRRNVLATLRDLGMGRNRMSQEVIFGLRKMSAKIRAEMKRNGPNAIDLIEPINVLVGSSINLLLYGNSLEEGNMDNFCTVKENMKQLLQLFPWKTTQIVCGTNLWWLRYFPPFTKTYKLIEKTVSTSFKTVDEEIGVILKRREWECQNGLADGERTSLVDNFLDAVQRMEERKKRGELPFKQDKYFHMDSLRSLCFDFFLAANETNSNTLHFMVIYMILHQQIQTKLHNELKEYAIEKGLLPKSEHNAEDYSDWLCSAIGLEHRPFLPYTNAVVNETLRLVNLIPFNLAHSTLEDMQIGNYFVQRGTTIVPQVSSVLYDEKLYPEPHRFLPERFLDDDGQLKKSDELIAFGVGKRQCAGEALARMTLFLFAANFFLAYKVLPSDLQNPPSCAKKIRVRGVAHCAAAVDGRKLSKIGTLSMALLLLALAPIFIALSGIDANKVPLQLCCAGGQSLAGLIYDYSDHFSEVLQQSETEMCVSLKKVAICIYI</sequence>
<dbReference type="Gene3D" id="1.10.630.10">
    <property type="entry name" value="Cytochrome P450"/>
    <property type="match status" value="1"/>
</dbReference>
<keyword evidence="7 8" id="KW-0349">Heme</keyword>
<dbReference type="InterPro" id="IPR001128">
    <property type="entry name" value="Cyt_P450"/>
</dbReference>
<keyword evidence="4 8" id="KW-0560">Oxidoreductase</keyword>
<comment type="cofactor">
    <cofactor evidence="1 7">
        <name>heme</name>
        <dbReference type="ChEBI" id="CHEBI:30413"/>
    </cofactor>
</comment>
<evidence type="ECO:0000256" key="2">
    <source>
        <dbReference type="ARBA" id="ARBA00010617"/>
    </source>
</evidence>
<keyword evidence="3 7" id="KW-0479">Metal-binding</keyword>
<dbReference type="PROSITE" id="PS00086">
    <property type="entry name" value="CYTOCHROME_P450"/>
    <property type="match status" value="1"/>
</dbReference>
<dbReference type="PRINTS" id="PR00385">
    <property type="entry name" value="P450"/>
</dbReference>
<dbReference type="InterPro" id="IPR050182">
    <property type="entry name" value="Cytochrome_P450_fam2"/>
</dbReference>
<keyword evidence="5 7" id="KW-0408">Iron</keyword>
<dbReference type="AlphaFoldDB" id="A0ABD2K9C1"/>
<evidence type="ECO:0000256" key="7">
    <source>
        <dbReference type="PIRSR" id="PIRSR602401-1"/>
    </source>
</evidence>
<evidence type="ECO:0000256" key="6">
    <source>
        <dbReference type="ARBA" id="ARBA00023033"/>
    </source>
</evidence>
<name>A0ABD2K9C1_HETSC</name>
<dbReference type="Pfam" id="PF00067">
    <property type="entry name" value="p450"/>
    <property type="match status" value="2"/>
</dbReference>